<dbReference type="OrthoDB" id="2339428at2"/>
<comment type="caution">
    <text evidence="2">The sequence shown here is derived from an EMBL/GenBank/DDBJ whole genome shotgun (WGS) entry which is preliminary data.</text>
</comment>
<keyword evidence="3" id="KW-1185">Reference proteome</keyword>
<dbReference type="Pfam" id="PF13517">
    <property type="entry name" value="FG-GAP_3"/>
    <property type="match status" value="1"/>
</dbReference>
<evidence type="ECO:0000313" key="2">
    <source>
        <dbReference type="EMBL" id="OCT15830.1"/>
    </source>
</evidence>
<dbReference type="PANTHER" id="PTHR46580">
    <property type="entry name" value="SENSOR KINASE-RELATED"/>
    <property type="match status" value="1"/>
</dbReference>
<dbReference type="Pfam" id="PF10096">
    <property type="entry name" value="DUF2334"/>
    <property type="match status" value="1"/>
</dbReference>
<sequence length="638" mass="70564">MKRKLWQQIGIGIVGGVIAAVALAAYIPTNTETNVSPNVDKRHVMIRLEDVGLGGDYNTLEGLGKLRAVMEYVESEHVPFHVAVIPRRMSLQADGVWKEKGIDDPNPDEVVSGFITLLQQAERHGGLLGMHGYRHQYGETYRTDGEQNSGTGSEFNIKGAPETQEISYAAERMKESLAAFARANLHPAFWESPHYQDTREQQGVFRSFVGLMYQPDLYNKSARDDISTYDTINTFGQDSLGSVYIPAPYRYVSDANSVDQMLEKAATDDGLASFYFHPFLEFKHLEPVVGADGNPEQRDGMPVYRYKDGETGSYLHKLITGFKKLDYRWSSLYDIVPFTPAHRVTLPPGTKLPNVLLGDVTGRGHADVVIRQMHRMLVIPGDYATPRNRQQEASQVWLRETFDRDDQLLLIDVNRDGKQDLLAYNAETGNVRVALADKQQFLPVKAIGTLPTGLSSLRALRSTEGLGLIAKGEKGLVQVRQLSQPLAYTESELSLPDDAELFTAQLQDPTEDDIVCVSQKDQQVSVMYHQGNDRFGNPQVIHGLAMGSGDQLLVGDPNGDGLSDLIAYTAASGEWRVFENKGKNRFEPLDNEFGPWAHGIGRQGAVADFDGNGKTDIASYDEAGHVLDLALSFRGGTP</sequence>
<dbReference type="RefSeq" id="WP_065851336.1">
    <property type="nucleotide sequence ID" value="NZ_LYPC01000012.1"/>
</dbReference>
<dbReference type="InterPro" id="IPR018763">
    <property type="entry name" value="DUF2334"/>
</dbReference>
<evidence type="ECO:0008006" key="4">
    <source>
        <dbReference type="Google" id="ProtNLM"/>
    </source>
</evidence>
<keyword evidence="1" id="KW-0732">Signal</keyword>
<evidence type="ECO:0000313" key="3">
    <source>
        <dbReference type="Proteomes" id="UP000093309"/>
    </source>
</evidence>
<protein>
    <recommendedName>
        <fullName evidence="4">DUF2334 domain-containing protein</fullName>
    </recommendedName>
</protein>
<organism evidence="2 3">
    <name type="scientific">Paenibacillus pectinilyticus</name>
    <dbReference type="NCBI Taxonomy" id="512399"/>
    <lineage>
        <taxon>Bacteria</taxon>
        <taxon>Bacillati</taxon>
        <taxon>Bacillota</taxon>
        <taxon>Bacilli</taxon>
        <taxon>Bacillales</taxon>
        <taxon>Paenibacillaceae</taxon>
        <taxon>Paenibacillus</taxon>
    </lineage>
</organism>
<dbReference type="EMBL" id="LYPC01000012">
    <property type="protein sequence ID" value="OCT15830.1"/>
    <property type="molecule type" value="Genomic_DNA"/>
</dbReference>
<evidence type="ECO:0000256" key="1">
    <source>
        <dbReference type="ARBA" id="ARBA00022729"/>
    </source>
</evidence>
<dbReference type="PANTHER" id="PTHR46580:SF4">
    <property type="entry name" value="ATP_GTP-BINDING PROTEIN"/>
    <property type="match status" value="1"/>
</dbReference>
<reference evidence="3" key="1">
    <citation type="submission" date="2016-05" db="EMBL/GenBank/DDBJ databases">
        <title>Paenibacillus oryzae. sp. nov., isolated from the rice root.</title>
        <authorList>
            <person name="Zhang J."/>
            <person name="Zhang X."/>
        </authorList>
    </citation>
    <scope>NUCLEOTIDE SEQUENCE [LARGE SCALE GENOMIC DNA]</scope>
    <source>
        <strain evidence="3">KCTC13222</strain>
    </source>
</reference>
<name>A0A1C1A5I7_9BACL</name>
<dbReference type="Proteomes" id="UP000093309">
    <property type="component" value="Unassembled WGS sequence"/>
</dbReference>
<accession>A0A1C1A5I7</accession>
<dbReference type="Gene3D" id="2.130.10.130">
    <property type="entry name" value="Integrin alpha, N-terminal"/>
    <property type="match status" value="1"/>
</dbReference>
<dbReference type="AlphaFoldDB" id="A0A1C1A5I7"/>
<proteinExistence type="predicted"/>
<dbReference type="InterPro" id="IPR013517">
    <property type="entry name" value="FG-GAP"/>
</dbReference>
<gene>
    <name evidence="2" type="ORF">A8709_09380</name>
</gene>
<dbReference type="SUPFAM" id="SSF69318">
    <property type="entry name" value="Integrin alpha N-terminal domain"/>
    <property type="match status" value="1"/>
</dbReference>
<dbReference type="STRING" id="512399.A8709_09380"/>
<dbReference type="InterPro" id="IPR028994">
    <property type="entry name" value="Integrin_alpha_N"/>
</dbReference>